<keyword evidence="5" id="KW-1185">Reference proteome</keyword>
<keyword evidence="2" id="KW-0472">Membrane</keyword>
<gene>
    <name evidence="4" type="ORF">ACFQ1M_16795</name>
</gene>
<name>A0ABW3D222_9FLAO</name>
<dbReference type="PANTHER" id="PTHR34978:SF3">
    <property type="entry name" value="SLR0241 PROTEIN"/>
    <property type="match status" value="1"/>
</dbReference>
<accession>A0ABW3D222</accession>
<feature type="compositionally biased region" description="Pro residues" evidence="1">
    <location>
        <begin position="473"/>
        <end position="482"/>
    </location>
</feature>
<dbReference type="InterPro" id="IPR008756">
    <property type="entry name" value="Peptidase_M56"/>
</dbReference>
<evidence type="ECO:0000256" key="1">
    <source>
        <dbReference type="SAM" id="MobiDB-lite"/>
    </source>
</evidence>
<feature type="transmembrane region" description="Helical" evidence="2">
    <location>
        <begin position="87"/>
        <end position="105"/>
    </location>
</feature>
<dbReference type="Proteomes" id="UP001596978">
    <property type="component" value="Unassembled WGS sequence"/>
</dbReference>
<dbReference type="EMBL" id="JBHTJH010000017">
    <property type="protein sequence ID" value="MFD0863876.1"/>
    <property type="molecule type" value="Genomic_DNA"/>
</dbReference>
<feature type="transmembrane region" description="Helical" evidence="2">
    <location>
        <begin position="275"/>
        <end position="293"/>
    </location>
</feature>
<evidence type="ECO:0000313" key="5">
    <source>
        <dbReference type="Proteomes" id="UP001596978"/>
    </source>
</evidence>
<feature type="domain" description="Peptidase M56" evidence="3">
    <location>
        <begin position="159"/>
        <end position="230"/>
    </location>
</feature>
<dbReference type="PANTHER" id="PTHR34978">
    <property type="entry name" value="POSSIBLE SENSOR-TRANSDUCER PROTEIN BLAR"/>
    <property type="match status" value="1"/>
</dbReference>
<dbReference type="InterPro" id="IPR052173">
    <property type="entry name" value="Beta-lactam_resp_regulator"/>
</dbReference>
<feature type="transmembrane region" description="Helical" evidence="2">
    <location>
        <begin position="34"/>
        <end position="52"/>
    </location>
</feature>
<feature type="compositionally biased region" description="Pro residues" evidence="1">
    <location>
        <begin position="443"/>
        <end position="459"/>
    </location>
</feature>
<sequence length="545" mass="63616">MLFYLLKSSACLLAFYLFYRVVLEKESLHHTKRFYLMAALLLSFCIPLITFSEYVQVDYPLTQNASFIDESGAVLPSSNKTFDWDRVAWGIYMIGLALFGTKFLYNLFEVIFRIKHNPTLKKGSLFHVLIQKDIVPHTFFNYLFFNYDEYEENRIPKEVFLHEEAHAHQKHSLDIIFIELLQVLFWFNPLLFLYKRNIKLNHEFLADNAVLKQGIETSTYQNLILHYSSSTHGSTMTHAFNYSSTRLTNLFFINHFGQVKKRFTLMKTQTSKRSIWIKSFLILPLVSILLYSFSERVTIARETKYPPKQLIDDKVEHYNLLARHYANDIAFYSKYPNEKEYSELLSNYKNLEDLYHNFTEEEINALEIAAPKQPPLRQKEKLIENNVQGASKKELSEYDTLARKYNAQSEKNRFYIKKEVERMKYIFSIMTKEQRRVAEPFPTLAPMPDPPPPPPPAPSAPKVNFETPKAVSPAPPPSPPPSPEEHLKEMGAKGAKFYFEGKEIYLMDALKLLRTQKKIHISSKETDTLTPMVFLSIKPLTPDDC</sequence>
<evidence type="ECO:0000256" key="2">
    <source>
        <dbReference type="SAM" id="Phobius"/>
    </source>
</evidence>
<feature type="transmembrane region" description="Helical" evidence="2">
    <location>
        <begin position="175"/>
        <end position="194"/>
    </location>
</feature>
<comment type="caution">
    <text evidence="4">The sequence shown here is derived from an EMBL/GenBank/DDBJ whole genome shotgun (WGS) entry which is preliminary data.</text>
</comment>
<evidence type="ECO:0000313" key="4">
    <source>
        <dbReference type="EMBL" id="MFD0863876.1"/>
    </source>
</evidence>
<organism evidence="4 5">
    <name type="scientific">Sungkyunkwania multivorans</name>
    <dbReference type="NCBI Taxonomy" id="1173618"/>
    <lineage>
        <taxon>Bacteria</taxon>
        <taxon>Pseudomonadati</taxon>
        <taxon>Bacteroidota</taxon>
        <taxon>Flavobacteriia</taxon>
        <taxon>Flavobacteriales</taxon>
        <taxon>Flavobacteriaceae</taxon>
        <taxon>Sungkyunkwania</taxon>
    </lineage>
</organism>
<dbReference type="RefSeq" id="WP_386410437.1">
    <property type="nucleotide sequence ID" value="NZ_JBHTJH010000017.1"/>
</dbReference>
<feature type="transmembrane region" description="Helical" evidence="2">
    <location>
        <begin position="125"/>
        <end position="145"/>
    </location>
</feature>
<dbReference type="Pfam" id="PF05569">
    <property type="entry name" value="Peptidase_M56"/>
    <property type="match status" value="1"/>
</dbReference>
<reference evidence="5" key="1">
    <citation type="journal article" date="2019" name="Int. J. Syst. Evol. Microbiol.">
        <title>The Global Catalogue of Microorganisms (GCM) 10K type strain sequencing project: providing services to taxonomists for standard genome sequencing and annotation.</title>
        <authorList>
            <consortium name="The Broad Institute Genomics Platform"/>
            <consortium name="The Broad Institute Genome Sequencing Center for Infectious Disease"/>
            <person name="Wu L."/>
            <person name="Ma J."/>
        </authorList>
    </citation>
    <scope>NUCLEOTIDE SEQUENCE [LARGE SCALE GENOMIC DNA]</scope>
    <source>
        <strain evidence="5">CCUG 62952</strain>
    </source>
</reference>
<keyword evidence="2" id="KW-0812">Transmembrane</keyword>
<evidence type="ECO:0000259" key="3">
    <source>
        <dbReference type="Pfam" id="PF05569"/>
    </source>
</evidence>
<feature type="region of interest" description="Disordered" evidence="1">
    <location>
        <begin position="441"/>
        <end position="488"/>
    </location>
</feature>
<protein>
    <submittedName>
        <fullName evidence="4">M56 family metallopeptidase</fullName>
    </submittedName>
</protein>
<proteinExistence type="predicted"/>
<keyword evidence="2" id="KW-1133">Transmembrane helix</keyword>
<feature type="transmembrane region" description="Helical" evidence="2">
    <location>
        <begin position="6"/>
        <end position="22"/>
    </location>
</feature>